<proteinExistence type="predicted"/>
<organism evidence="1 2">
    <name type="scientific">Actinophytocola oryzae</name>
    <dbReference type="NCBI Taxonomy" id="502181"/>
    <lineage>
        <taxon>Bacteria</taxon>
        <taxon>Bacillati</taxon>
        <taxon>Actinomycetota</taxon>
        <taxon>Actinomycetes</taxon>
        <taxon>Pseudonocardiales</taxon>
        <taxon>Pseudonocardiaceae</taxon>
    </lineage>
</organism>
<keyword evidence="2" id="KW-1185">Reference proteome</keyword>
<sequence length="89" mass="10108">MLVGGTLEGVSELLLGWLTRMQDLITTRRAASPEEFAAIDEQMDRLCEEAAANIAGERPGELSKPLRRMKQLTFDEMIEMRDKAKRVDR</sequence>
<dbReference type="AlphaFoldDB" id="A0A4R7VF37"/>
<evidence type="ECO:0000313" key="1">
    <source>
        <dbReference type="EMBL" id="TDV47836.1"/>
    </source>
</evidence>
<reference evidence="1 2" key="1">
    <citation type="submission" date="2019-03" db="EMBL/GenBank/DDBJ databases">
        <title>Genomic Encyclopedia of Archaeal and Bacterial Type Strains, Phase II (KMG-II): from individual species to whole genera.</title>
        <authorList>
            <person name="Goeker M."/>
        </authorList>
    </citation>
    <scope>NUCLEOTIDE SEQUENCE [LARGE SCALE GENOMIC DNA]</scope>
    <source>
        <strain evidence="1 2">DSM 45499</strain>
    </source>
</reference>
<dbReference type="Proteomes" id="UP000294927">
    <property type="component" value="Unassembled WGS sequence"/>
</dbReference>
<gene>
    <name evidence="1" type="ORF">CLV71_10971</name>
</gene>
<dbReference type="EMBL" id="SOCP01000009">
    <property type="protein sequence ID" value="TDV47836.1"/>
    <property type="molecule type" value="Genomic_DNA"/>
</dbReference>
<protein>
    <submittedName>
        <fullName evidence="1">Uncharacterized protein</fullName>
    </submittedName>
</protein>
<accession>A0A4R7VF37</accession>
<name>A0A4R7VF37_9PSEU</name>
<evidence type="ECO:0000313" key="2">
    <source>
        <dbReference type="Proteomes" id="UP000294927"/>
    </source>
</evidence>
<comment type="caution">
    <text evidence="1">The sequence shown here is derived from an EMBL/GenBank/DDBJ whole genome shotgun (WGS) entry which is preliminary data.</text>
</comment>